<keyword evidence="3" id="KW-1185">Reference proteome</keyword>
<keyword evidence="1" id="KW-0472">Membrane</keyword>
<dbReference type="EMBL" id="MTYJ01000068">
    <property type="protein sequence ID" value="OQV16923.1"/>
    <property type="molecule type" value="Genomic_DNA"/>
</dbReference>
<sequence length="220" mass="23617">MQAGKWLGSNAARSFPIKFSAPQTLGNIAARSWQDVEFREELGRDVPLIVGEGTDGFSLGALDAFSVLLCGGGPDGGAVSVMGTDKGAVEGHALCHREVLFGLFDYGYSSRHLLLHFSNVAGSGEMVVNNNALDDTHDECHAQRVVPFVVVLVRLRGGLDDQRGGLAAEPSTVAAVFLFVMVAAIFVVGRAFVLGNLARSRQSAFQERCLRPGPFRRRTR</sequence>
<accession>A0A1W0WP50</accession>
<proteinExistence type="predicted"/>
<feature type="transmembrane region" description="Helical" evidence="1">
    <location>
        <begin position="173"/>
        <end position="193"/>
    </location>
</feature>
<name>A0A1W0WP50_HYPEX</name>
<dbReference type="Proteomes" id="UP000192578">
    <property type="component" value="Unassembled WGS sequence"/>
</dbReference>
<gene>
    <name evidence="2" type="ORF">BV898_08929</name>
</gene>
<evidence type="ECO:0000313" key="2">
    <source>
        <dbReference type="EMBL" id="OQV16923.1"/>
    </source>
</evidence>
<dbReference type="AlphaFoldDB" id="A0A1W0WP50"/>
<reference evidence="3" key="1">
    <citation type="submission" date="2017-01" db="EMBL/GenBank/DDBJ databases">
        <title>Comparative genomics of anhydrobiosis in the tardigrade Hypsibius dujardini.</title>
        <authorList>
            <person name="Yoshida Y."/>
            <person name="Koutsovoulos G."/>
            <person name="Laetsch D."/>
            <person name="Stevens L."/>
            <person name="Kumar S."/>
            <person name="Horikawa D."/>
            <person name="Ishino K."/>
            <person name="Komine S."/>
            <person name="Tomita M."/>
            <person name="Blaxter M."/>
            <person name="Arakawa K."/>
        </authorList>
    </citation>
    <scope>NUCLEOTIDE SEQUENCE [LARGE SCALE GENOMIC DNA]</scope>
    <source>
        <strain evidence="3">Z151</strain>
    </source>
</reference>
<keyword evidence="1" id="KW-1133">Transmembrane helix</keyword>
<keyword evidence="1" id="KW-0812">Transmembrane</keyword>
<organism evidence="2 3">
    <name type="scientific">Hypsibius exemplaris</name>
    <name type="common">Freshwater tardigrade</name>
    <dbReference type="NCBI Taxonomy" id="2072580"/>
    <lineage>
        <taxon>Eukaryota</taxon>
        <taxon>Metazoa</taxon>
        <taxon>Ecdysozoa</taxon>
        <taxon>Tardigrada</taxon>
        <taxon>Eutardigrada</taxon>
        <taxon>Parachela</taxon>
        <taxon>Hypsibioidea</taxon>
        <taxon>Hypsibiidae</taxon>
        <taxon>Hypsibius</taxon>
    </lineage>
</organism>
<protein>
    <submittedName>
        <fullName evidence="2">Uncharacterized protein</fullName>
    </submittedName>
</protein>
<evidence type="ECO:0000256" key="1">
    <source>
        <dbReference type="SAM" id="Phobius"/>
    </source>
</evidence>
<evidence type="ECO:0000313" key="3">
    <source>
        <dbReference type="Proteomes" id="UP000192578"/>
    </source>
</evidence>
<comment type="caution">
    <text evidence="2">The sequence shown here is derived from an EMBL/GenBank/DDBJ whole genome shotgun (WGS) entry which is preliminary data.</text>
</comment>